<feature type="domain" description="Histidine kinase" evidence="8">
    <location>
        <begin position="80"/>
        <end position="295"/>
    </location>
</feature>
<dbReference type="GO" id="GO:0007234">
    <property type="term" value="P:osmosensory signaling via phosphorelay pathway"/>
    <property type="evidence" value="ECO:0007669"/>
    <property type="project" value="TreeGrafter"/>
</dbReference>
<dbReference type="Gene3D" id="3.30.565.10">
    <property type="entry name" value="Histidine kinase-like ATPase, C-terminal domain"/>
    <property type="match status" value="1"/>
</dbReference>
<dbReference type="Gene3D" id="1.10.287.130">
    <property type="match status" value="1"/>
</dbReference>
<comment type="catalytic activity">
    <reaction evidence="1">
        <text>ATP + protein L-histidine = ADP + protein N-phospho-L-histidine.</text>
        <dbReference type="EC" id="2.7.13.3"/>
    </reaction>
</comment>
<dbReference type="CDD" id="cd00082">
    <property type="entry name" value="HisKA"/>
    <property type="match status" value="1"/>
</dbReference>
<dbReference type="InterPro" id="IPR036890">
    <property type="entry name" value="HATPase_C_sf"/>
</dbReference>
<dbReference type="Pfam" id="PF02518">
    <property type="entry name" value="HATPase_c"/>
    <property type="match status" value="1"/>
</dbReference>
<evidence type="ECO:0000313" key="10">
    <source>
        <dbReference type="Proteomes" id="UP000218238"/>
    </source>
</evidence>
<organism evidence="9 10">
    <name type="scientific">Brunnivagina elsteri CCALA 953</name>
    <dbReference type="NCBI Taxonomy" id="987040"/>
    <lineage>
        <taxon>Bacteria</taxon>
        <taxon>Bacillati</taxon>
        <taxon>Cyanobacteriota</taxon>
        <taxon>Cyanophyceae</taxon>
        <taxon>Nostocales</taxon>
        <taxon>Calotrichaceae</taxon>
        <taxon>Brunnivagina</taxon>
    </lineage>
</organism>
<evidence type="ECO:0000256" key="7">
    <source>
        <dbReference type="ARBA" id="ARBA00055745"/>
    </source>
</evidence>
<dbReference type="InterPro" id="IPR005467">
    <property type="entry name" value="His_kinase_dom"/>
</dbReference>
<keyword evidence="3" id="KW-0597">Phosphoprotein</keyword>
<protein>
    <recommendedName>
        <fullName evidence="2">histidine kinase</fullName>
        <ecNumber evidence="2">2.7.13.3</ecNumber>
    </recommendedName>
</protein>
<keyword evidence="5" id="KW-0418">Kinase</keyword>
<dbReference type="SUPFAM" id="SSF55874">
    <property type="entry name" value="ATPase domain of HSP90 chaperone/DNA topoisomerase II/histidine kinase"/>
    <property type="match status" value="1"/>
</dbReference>
<dbReference type="InterPro" id="IPR050351">
    <property type="entry name" value="BphY/WalK/GraS-like"/>
</dbReference>
<dbReference type="GO" id="GO:0000155">
    <property type="term" value="F:phosphorelay sensor kinase activity"/>
    <property type="evidence" value="ECO:0007669"/>
    <property type="project" value="InterPro"/>
</dbReference>
<dbReference type="SMART" id="SM00388">
    <property type="entry name" value="HisKA"/>
    <property type="match status" value="1"/>
</dbReference>
<dbReference type="EC" id="2.7.13.3" evidence="2"/>
<evidence type="ECO:0000256" key="6">
    <source>
        <dbReference type="ARBA" id="ARBA00023012"/>
    </source>
</evidence>
<dbReference type="PANTHER" id="PTHR42878:SF15">
    <property type="entry name" value="BACTERIOPHYTOCHROME"/>
    <property type="match status" value="1"/>
</dbReference>
<dbReference type="InterPro" id="IPR036097">
    <property type="entry name" value="HisK_dim/P_sf"/>
</dbReference>
<dbReference type="FunFam" id="3.30.565.10:FF:000006">
    <property type="entry name" value="Sensor histidine kinase WalK"/>
    <property type="match status" value="1"/>
</dbReference>
<dbReference type="PROSITE" id="PS50109">
    <property type="entry name" value="HIS_KIN"/>
    <property type="match status" value="1"/>
</dbReference>
<evidence type="ECO:0000259" key="8">
    <source>
        <dbReference type="PROSITE" id="PS50109"/>
    </source>
</evidence>
<evidence type="ECO:0000256" key="1">
    <source>
        <dbReference type="ARBA" id="ARBA00000085"/>
    </source>
</evidence>
<dbReference type="PRINTS" id="PR00344">
    <property type="entry name" value="BCTRLSENSOR"/>
</dbReference>
<name>A0A2A2TDN2_9CYAN</name>
<proteinExistence type="predicted"/>
<keyword evidence="6" id="KW-0902">Two-component regulatory system</keyword>
<dbReference type="GO" id="GO:0030295">
    <property type="term" value="F:protein kinase activator activity"/>
    <property type="evidence" value="ECO:0007669"/>
    <property type="project" value="TreeGrafter"/>
</dbReference>
<dbReference type="EMBL" id="NTFS01000339">
    <property type="protein sequence ID" value="PAX51758.1"/>
    <property type="molecule type" value="Genomic_DNA"/>
</dbReference>
<dbReference type="SMART" id="SM00387">
    <property type="entry name" value="HATPase_c"/>
    <property type="match status" value="1"/>
</dbReference>
<dbReference type="InterPro" id="IPR003661">
    <property type="entry name" value="HisK_dim/P_dom"/>
</dbReference>
<dbReference type="PANTHER" id="PTHR42878">
    <property type="entry name" value="TWO-COMPONENT HISTIDINE KINASE"/>
    <property type="match status" value="1"/>
</dbReference>
<comment type="caution">
    <text evidence="9">The sequence shown here is derived from an EMBL/GenBank/DDBJ whole genome shotgun (WGS) entry which is preliminary data.</text>
</comment>
<dbReference type="Proteomes" id="UP000218238">
    <property type="component" value="Unassembled WGS sequence"/>
</dbReference>
<reference evidence="9 10" key="1">
    <citation type="submission" date="2017-08" db="EMBL/GenBank/DDBJ databases">
        <title>Draft genome sequence of filamentous cyanobacterium Calothrix elsteri CCALA 953.</title>
        <authorList>
            <person name="Gagunashvili A.N."/>
            <person name="Elster J."/>
            <person name="Andresson O.S."/>
        </authorList>
    </citation>
    <scope>NUCLEOTIDE SEQUENCE [LARGE SCALE GENOMIC DNA]</scope>
    <source>
        <strain evidence="9 10">CCALA 953</strain>
    </source>
</reference>
<keyword evidence="4" id="KW-0808">Transferase</keyword>
<evidence type="ECO:0000256" key="5">
    <source>
        <dbReference type="ARBA" id="ARBA00022777"/>
    </source>
</evidence>
<evidence type="ECO:0000313" key="9">
    <source>
        <dbReference type="EMBL" id="PAX51758.1"/>
    </source>
</evidence>
<accession>A0A2A2TDN2</accession>
<dbReference type="SUPFAM" id="SSF47384">
    <property type="entry name" value="Homodimeric domain of signal transducing histidine kinase"/>
    <property type="match status" value="1"/>
</dbReference>
<evidence type="ECO:0000256" key="3">
    <source>
        <dbReference type="ARBA" id="ARBA00022553"/>
    </source>
</evidence>
<evidence type="ECO:0000256" key="2">
    <source>
        <dbReference type="ARBA" id="ARBA00012438"/>
    </source>
</evidence>
<keyword evidence="10" id="KW-1185">Reference proteome</keyword>
<comment type="function">
    <text evidence="7">Photoreceptor which exists in two forms that are reversibly interconvertible by light: the R form that absorbs maximally in the red region of the spectrum and the FR form that absorbs maximally in the far-red region.</text>
</comment>
<sequence length="298" mass="34263">MQFLIKILNYTIHWVRTCGFIIHNQTEKVSRKAGLTQDITTQKQQATEIIQLHETLEARVQERTIKLEEVNRQLEAFTYSTSHDLQEPLQIIEGFTLAIIEDYGNQIPDKALDYLQRILANSHRLQSLIENLLNYTQMINQEIPSKAVNLALVINESLIQLNTKIQERQAQIIIEEPLPLVIANHLILLQVIINLLANAIKFVVPNQSPQIRVYATQQEEYIRLWVEDNGIGIPSEYKEQIFEVFKRLHGNDSYPGNGIGLAIVSKAVERMNGKCGVESQVNTGSRFWIELPLFREIQ</sequence>
<dbReference type="InterPro" id="IPR003594">
    <property type="entry name" value="HATPase_dom"/>
</dbReference>
<evidence type="ECO:0000256" key="4">
    <source>
        <dbReference type="ARBA" id="ARBA00022679"/>
    </source>
</evidence>
<dbReference type="AlphaFoldDB" id="A0A2A2TDN2"/>
<gene>
    <name evidence="9" type="ORF">CK510_23040</name>
</gene>
<dbReference type="GO" id="GO:0000156">
    <property type="term" value="F:phosphorelay response regulator activity"/>
    <property type="evidence" value="ECO:0007669"/>
    <property type="project" value="TreeGrafter"/>
</dbReference>
<dbReference type="Pfam" id="PF00512">
    <property type="entry name" value="HisKA"/>
    <property type="match status" value="1"/>
</dbReference>
<dbReference type="InterPro" id="IPR004358">
    <property type="entry name" value="Sig_transdc_His_kin-like_C"/>
</dbReference>